<sequence length="71" mass="7959">MGGKETRLFQAIDGAYNDAAVQSDDEIKRFYLNQPSDWQVVIGSVTSLPALTASSRLIRRFVTFSIRLHLS</sequence>
<protein>
    <submittedName>
        <fullName evidence="1">Uncharacterized protein</fullName>
    </submittedName>
</protein>
<evidence type="ECO:0000313" key="2">
    <source>
        <dbReference type="Proteomes" id="UP000014303"/>
    </source>
</evidence>
<dbReference type="SUPFAM" id="SSF109797">
    <property type="entry name" value="Bacteriocin immunity protein-like"/>
    <property type="match status" value="1"/>
</dbReference>
<evidence type="ECO:0000313" key="1">
    <source>
        <dbReference type="EMBL" id="EPC53465.1"/>
    </source>
</evidence>
<dbReference type="EMBL" id="ANJV01000052">
    <property type="protein sequence ID" value="EPC53465.1"/>
    <property type="molecule type" value="Genomic_DNA"/>
</dbReference>
<comment type="caution">
    <text evidence="1">The sequence shown here is derived from an EMBL/GenBank/DDBJ whole genome shotgun (WGS) entry which is preliminary data.</text>
</comment>
<name>A0A8E0IJ03_LACPA</name>
<proteinExistence type="predicted"/>
<accession>A0A8E0IJ03</accession>
<gene>
    <name evidence="1" type="ORF">Lpp7_05050</name>
</gene>
<reference evidence="1 2" key="1">
    <citation type="journal article" date="2013" name="PLoS ONE">
        <title>Lactobacillus paracasei comparative genomics: towards species pan-genome definition and exploitation of diversity.</title>
        <authorList>
            <person name="Smokvina T."/>
            <person name="Wels M."/>
            <person name="Polka J."/>
            <person name="Chervaux C."/>
            <person name="Brisse S."/>
            <person name="Boekhorst J."/>
            <person name="van Hylckama Vlieg J.E."/>
            <person name="Siezen R.J."/>
        </authorList>
    </citation>
    <scope>NUCLEOTIDE SEQUENCE [LARGE SCALE GENOMIC DNA]</scope>
    <source>
        <strain evidence="1 2">Lpp7</strain>
    </source>
</reference>
<dbReference type="AlphaFoldDB" id="A0A8E0IJ03"/>
<organism evidence="1 2">
    <name type="scientific">Lacticaseibacillus paracasei subsp. paracasei Lpp7</name>
    <dbReference type="NCBI Taxonomy" id="1256200"/>
    <lineage>
        <taxon>Bacteria</taxon>
        <taxon>Bacillati</taxon>
        <taxon>Bacillota</taxon>
        <taxon>Bacilli</taxon>
        <taxon>Lactobacillales</taxon>
        <taxon>Lactobacillaceae</taxon>
        <taxon>Lacticaseibacillus</taxon>
    </lineage>
</organism>
<dbReference type="Proteomes" id="UP000014303">
    <property type="component" value="Unassembled WGS sequence"/>
</dbReference>